<name>A0AAW2DZX3_9ROSI</name>
<proteinExistence type="predicted"/>
<keyword evidence="2" id="KW-1185">Reference proteome</keyword>
<evidence type="ECO:0000313" key="2">
    <source>
        <dbReference type="Proteomes" id="UP001459277"/>
    </source>
</evidence>
<reference evidence="1 2" key="1">
    <citation type="submission" date="2024-01" db="EMBL/GenBank/DDBJ databases">
        <title>A telomere-to-telomere, gap-free genome of sweet tea (Lithocarpus litseifolius).</title>
        <authorList>
            <person name="Zhou J."/>
        </authorList>
    </citation>
    <scope>NUCLEOTIDE SEQUENCE [LARGE SCALE GENOMIC DNA]</scope>
    <source>
        <strain evidence="1">Zhou-2022a</strain>
        <tissue evidence="1">Leaf</tissue>
    </source>
</reference>
<sequence length="85" mass="9309">MDFGYGLRFLTVAKARRWWLDDGVGCLMDYRYGCPLSESALASGAPQKSWYLIRQAHETSLSQAGGPYTCGAHLPVRGRSHASSA</sequence>
<comment type="caution">
    <text evidence="1">The sequence shown here is derived from an EMBL/GenBank/DDBJ whole genome shotgun (WGS) entry which is preliminary data.</text>
</comment>
<evidence type="ECO:0000313" key="1">
    <source>
        <dbReference type="EMBL" id="KAL0014994.1"/>
    </source>
</evidence>
<dbReference type="AlphaFoldDB" id="A0AAW2DZX3"/>
<dbReference type="EMBL" id="JAZDWU010000001">
    <property type="protein sequence ID" value="KAL0014994.1"/>
    <property type="molecule type" value="Genomic_DNA"/>
</dbReference>
<organism evidence="1 2">
    <name type="scientific">Lithocarpus litseifolius</name>
    <dbReference type="NCBI Taxonomy" id="425828"/>
    <lineage>
        <taxon>Eukaryota</taxon>
        <taxon>Viridiplantae</taxon>
        <taxon>Streptophyta</taxon>
        <taxon>Embryophyta</taxon>
        <taxon>Tracheophyta</taxon>
        <taxon>Spermatophyta</taxon>
        <taxon>Magnoliopsida</taxon>
        <taxon>eudicotyledons</taxon>
        <taxon>Gunneridae</taxon>
        <taxon>Pentapetalae</taxon>
        <taxon>rosids</taxon>
        <taxon>fabids</taxon>
        <taxon>Fagales</taxon>
        <taxon>Fagaceae</taxon>
        <taxon>Lithocarpus</taxon>
    </lineage>
</organism>
<protein>
    <submittedName>
        <fullName evidence="1">Uncharacterized protein</fullName>
    </submittedName>
</protein>
<accession>A0AAW2DZX3</accession>
<dbReference type="Proteomes" id="UP001459277">
    <property type="component" value="Unassembled WGS sequence"/>
</dbReference>
<gene>
    <name evidence="1" type="ORF">SO802_002063</name>
</gene>